<gene>
    <name evidence="2" type="ORF">D3P08_08085</name>
</gene>
<evidence type="ECO:0000313" key="2">
    <source>
        <dbReference type="EMBL" id="RIX53393.1"/>
    </source>
</evidence>
<evidence type="ECO:0000256" key="1">
    <source>
        <dbReference type="SAM" id="Phobius"/>
    </source>
</evidence>
<feature type="transmembrane region" description="Helical" evidence="1">
    <location>
        <begin position="7"/>
        <end position="26"/>
    </location>
</feature>
<dbReference type="OrthoDB" id="2665883at2"/>
<reference evidence="2 3" key="1">
    <citation type="submission" date="2018-09" db="EMBL/GenBank/DDBJ databases">
        <title>Paenibacillus aracenensis nov. sp. isolated from a cave in southern Spain.</title>
        <authorList>
            <person name="Jurado V."/>
            <person name="Gutierrez-Patricio S."/>
            <person name="Gonzalez-Pimentel J.L."/>
            <person name="Miller A.Z."/>
            <person name="Laiz L."/>
            <person name="Saiz-Jimenez C."/>
        </authorList>
    </citation>
    <scope>NUCLEOTIDE SEQUENCE [LARGE SCALE GENOMIC DNA]</scope>
    <source>
        <strain evidence="2 3">DSM 22867</strain>
    </source>
</reference>
<keyword evidence="1" id="KW-0472">Membrane</keyword>
<dbReference type="RefSeq" id="WP_119599002.1">
    <property type="nucleotide sequence ID" value="NZ_QXQA01000004.1"/>
</dbReference>
<comment type="caution">
    <text evidence="2">The sequence shown here is derived from an EMBL/GenBank/DDBJ whole genome shotgun (WGS) entry which is preliminary data.</text>
</comment>
<dbReference type="Proteomes" id="UP000266482">
    <property type="component" value="Unassembled WGS sequence"/>
</dbReference>
<dbReference type="Gene3D" id="1.10.287.4300">
    <property type="entry name" value="Stage III sporulation protein AH-like"/>
    <property type="match status" value="1"/>
</dbReference>
<keyword evidence="1" id="KW-1133">Transmembrane helix</keyword>
<dbReference type="InterPro" id="IPR024232">
    <property type="entry name" value="SpoIIIAH"/>
</dbReference>
<sequence>MNTKRQTIWLVSMLSLMVVLSAYYLFTQDLDDADKLSGTGTPTEDVSEASGNDGALVVDEVTQEEGAATEKLTDEEILAMVESQGYGENSVFSEIIAKRDQLYSEEESRLMAEVANVNNDPEQSAEAVAAIEQLEEKHSKIAELESALMKNYQIAMIDEENDRYKVVVASDKLEKKEAASIIDQVMTVMDVKAEQVSVQYVPEPQ</sequence>
<dbReference type="EMBL" id="QXQA01000004">
    <property type="protein sequence ID" value="RIX53393.1"/>
    <property type="molecule type" value="Genomic_DNA"/>
</dbReference>
<keyword evidence="1" id="KW-0812">Transmembrane</keyword>
<dbReference type="AlphaFoldDB" id="A0A3A1V461"/>
<protein>
    <submittedName>
        <fullName evidence="2">SpoIIIAH-like family protein</fullName>
    </submittedName>
</protein>
<accession>A0A3A1V461</accession>
<dbReference type="Pfam" id="PF12685">
    <property type="entry name" value="SpoIIIAH"/>
    <property type="match status" value="1"/>
</dbReference>
<evidence type="ECO:0000313" key="3">
    <source>
        <dbReference type="Proteomes" id="UP000266482"/>
    </source>
</evidence>
<name>A0A3A1V461_9BACL</name>
<organism evidence="2 3">
    <name type="scientific">Paenibacillus nanensis</name>
    <dbReference type="NCBI Taxonomy" id="393251"/>
    <lineage>
        <taxon>Bacteria</taxon>
        <taxon>Bacillati</taxon>
        <taxon>Bacillota</taxon>
        <taxon>Bacilli</taxon>
        <taxon>Bacillales</taxon>
        <taxon>Paenibacillaceae</taxon>
        <taxon>Paenibacillus</taxon>
    </lineage>
</organism>
<keyword evidence="3" id="KW-1185">Reference proteome</keyword>
<proteinExistence type="predicted"/>
<dbReference type="InterPro" id="IPR038503">
    <property type="entry name" value="SpoIIIAH_sf"/>
</dbReference>